<dbReference type="Gene3D" id="3.30.420.10">
    <property type="entry name" value="Ribonuclease H-like superfamily/Ribonuclease H"/>
    <property type="match status" value="1"/>
</dbReference>
<reference evidence="5" key="1">
    <citation type="journal article" date="2019" name="Gigascience">
        <title>De novo genome assembly of the endangered Acer yangbiense, a plant species with extremely small populations endemic to Yunnan Province, China.</title>
        <authorList>
            <person name="Yang J."/>
            <person name="Wariss H.M."/>
            <person name="Tao L."/>
            <person name="Zhang R."/>
            <person name="Yun Q."/>
            <person name="Hollingsworth P."/>
            <person name="Dao Z."/>
            <person name="Luo G."/>
            <person name="Guo H."/>
            <person name="Ma Y."/>
            <person name="Sun W."/>
        </authorList>
    </citation>
    <scope>NUCLEOTIDE SEQUENCE [LARGE SCALE GENOMIC DNA]</scope>
    <source>
        <strain evidence="5">cv. br00</strain>
    </source>
</reference>
<dbReference type="PANTHER" id="PTHR31286">
    <property type="entry name" value="GLYCINE-RICH CELL WALL STRUCTURAL PROTEIN 1.8-LIKE"/>
    <property type="match status" value="1"/>
</dbReference>
<evidence type="ECO:0000259" key="1">
    <source>
        <dbReference type="Pfam" id="PF03372"/>
    </source>
</evidence>
<dbReference type="InterPro" id="IPR012337">
    <property type="entry name" value="RNaseH-like_sf"/>
</dbReference>
<comment type="caution">
    <text evidence="4">The sequence shown here is derived from an EMBL/GenBank/DDBJ whole genome shotgun (WGS) entry which is preliminary data.</text>
</comment>
<dbReference type="InterPro" id="IPR002156">
    <property type="entry name" value="RNaseH_domain"/>
</dbReference>
<dbReference type="Proteomes" id="UP000326939">
    <property type="component" value="Chromosome 4"/>
</dbReference>
<dbReference type="CDD" id="cd06222">
    <property type="entry name" value="RNase_H_like"/>
    <property type="match status" value="1"/>
</dbReference>
<dbReference type="Pfam" id="PF14111">
    <property type="entry name" value="DUF4283"/>
    <property type="match status" value="1"/>
</dbReference>
<keyword evidence="5" id="KW-1185">Reference proteome</keyword>
<dbReference type="PANTHER" id="PTHR31286:SF99">
    <property type="entry name" value="DUF4283 DOMAIN-CONTAINING PROTEIN"/>
    <property type="match status" value="1"/>
</dbReference>
<sequence>MKYKTFINMVFRDEDYIIQHGEVPSIQFSDKIKECLYRPWKSAIIIKLMGRPLTFNFLRDRLLRRWQLKGPMTLIDLENNFFIVKFLLEEVMKHVLTGGPWQVVGQYVTTQRWKPGFDPKEEKITHMTAWVRINGLNVEFFRFDVLEKIGNLIGLTVKVDPHTMSQSRGKFARICVELDISKPLTPFIEVEGRTYGVVYEGIQVICFECGHYGHGKIIVRLKKMLKFRQATRADQMPGVAVNAGINVIEENPHNLHDGNRGVASKDANQNSLTGVKKAIHNSAPKRNAGRGKLPLMDCATSPRMTDMNLGNKTMPLNCVGVVGLQVPGSDFQNDVQGVFSFNVGVPPGSLDVLNTVPLIPDHEPPDIESMDVTNEEHTPNVQDCISAEHSQTCEGLVQSGSYLSNDLPNDNDGTVAVQRDKMVKCASTIKDFKKMYAIDVFAVLEPRISGSKALNVATILGFSHYHIVDATGFSGGVWLLWNGSTVSLQVIAHASQSITALVHAQNKCWLLTVVYANPNPRIRESLWTYFDGLAKTSNLPWLVMGDFNDIVCASEKCGGNLDSGGSASVDWIDRNHLIDLGFSGSKFTWCNKRNAEGIIWKRIDRDFATVIRDYWNSCTDHAVQKTANLVSPLIQWNKTIFGCIFQRKRSILARLAGIQKQLCIAPNPFLNQFDLELSDSSSVWRGVLYGSKALNHGIRWRIGSGDDVLFWTDNWLSCGVLRQRATIDLSEELLQTKVSDFLDNGVWDTTCLLACLPDNIVKLITGIHAGFNGSGVDKRIWQFTSDGCFFVKTAYSSLMEDNNLKWKWHFLWKLKIPPKVKTFLWFYAIRRLSQMPIDIKEVSPILKLVQDVPTLRSPLSICLRIAKLSIIFGACLVVMGPISVTLPWHLMTDVRAQIEKTGSIEHTVVYLHWKPPKLGAYKVNTDGSRINATGLSGAGGVLRDSTGGWIQGFAVNLGACHILEAELWGIFWGLSLAWDYGFRDVEIECDSDAAVTLLTSITISTHPLYSIISCCKMKIHDHWCCTIKHIYREQNTVADALATRSYNLDLGLHVYEEAPNFLKDILFVDARGIVRPRSVVL</sequence>
<dbReference type="InterPro" id="IPR040256">
    <property type="entry name" value="At4g02000-like"/>
</dbReference>
<protein>
    <submittedName>
        <fullName evidence="4">Uncharacterized protein</fullName>
    </submittedName>
</protein>
<evidence type="ECO:0000313" key="5">
    <source>
        <dbReference type="Proteomes" id="UP000326939"/>
    </source>
</evidence>
<dbReference type="Pfam" id="PF13456">
    <property type="entry name" value="RVT_3"/>
    <property type="match status" value="1"/>
</dbReference>
<organism evidence="4 5">
    <name type="scientific">Salix brachista</name>
    <dbReference type="NCBI Taxonomy" id="2182728"/>
    <lineage>
        <taxon>Eukaryota</taxon>
        <taxon>Viridiplantae</taxon>
        <taxon>Streptophyta</taxon>
        <taxon>Embryophyta</taxon>
        <taxon>Tracheophyta</taxon>
        <taxon>Spermatophyta</taxon>
        <taxon>Magnoliopsida</taxon>
        <taxon>eudicotyledons</taxon>
        <taxon>Gunneridae</taxon>
        <taxon>Pentapetalae</taxon>
        <taxon>rosids</taxon>
        <taxon>fabids</taxon>
        <taxon>Malpighiales</taxon>
        <taxon>Salicaceae</taxon>
        <taxon>Saliceae</taxon>
        <taxon>Salix</taxon>
    </lineage>
</organism>
<dbReference type="InterPro" id="IPR005135">
    <property type="entry name" value="Endo/exonuclease/phosphatase"/>
</dbReference>
<evidence type="ECO:0000259" key="2">
    <source>
        <dbReference type="Pfam" id="PF13456"/>
    </source>
</evidence>
<dbReference type="SUPFAM" id="SSF56219">
    <property type="entry name" value="DNase I-like"/>
    <property type="match status" value="1"/>
</dbReference>
<gene>
    <name evidence="4" type="ORF">DKX38_005763</name>
</gene>
<dbReference type="SUPFAM" id="SSF53098">
    <property type="entry name" value="Ribonuclease H-like"/>
    <property type="match status" value="1"/>
</dbReference>
<feature type="domain" description="DUF4283" evidence="3">
    <location>
        <begin position="40"/>
        <end position="121"/>
    </location>
</feature>
<proteinExistence type="predicted"/>
<dbReference type="AlphaFoldDB" id="A0A5N5N3K6"/>
<name>A0A5N5N3K6_9ROSI</name>
<dbReference type="GO" id="GO:0003676">
    <property type="term" value="F:nucleic acid binding"/>
    <property type="evidence" value="ECO:0007669"/>
    <property type="project" value="InterPro"/>
</dbReference>
<dbReference type="Gene3D" id="3.60.10.10">
    <property type="entry name" value="Endonuclease/exonuclease/phosphatase"/>
    <property type="match status" value="1"/>
</dbReference>
<dbReference type="InterPro" id="IPR036691">
    <property type="entry name" value="Endo/exonu/phosph_ase_sf"/>
</dbReference>
<dbReference type="GO" id="GO:0004523">
    <property type="term" value="F:RNA-DNA hybrid ribonuclease activity"/>
    <property type="evidence" value="ECO:0007669"/>
    <property type="project" value="InterPro"/>
</dbReference>
<dbReference type="InterPro" id="IPR025558">
    <property type="entry name" value="DUF4283"/>
</dbReference>
<evidence type="ECO:0000313" key="4">
    <source>
        <dbReference type="EMBL" id="KAB5560806.1"/>
    </source>
</evidence>
<dbReference type="Pfam" id="PF03372">
    <property type="entry name" value="Exo_endo_phos"/>
    <property type="match status" value="1"/>
</dbReference>
<evidence type="ECO:0000259" key="3">
    <source>
        <dbReference type="Pfam" id="PF14111"/>
    </source>
</evidence>
<accession>A0A5N5N3K6</accession>
<dbReference type="InterPro" id="IPR044730">
    <property type="entry name" value="RNase_H-like_dom_plant"/>
</dbReference>
<dbReference type="EMBL" id="VDCV01000004">
    <property type="protein sequence ID" value="KAB5560806.1"/>
    <property type="molecule type" value="Genomic_DNA"/>
</dbReference>
<feature type="domain" description="Endonuclease/exonuclease/phosphatase" evidence="1">
    <location>
        <begin position="437"/>
        <end position="600"/>
    </location>
</feature>
<feature type="domain" description="RNase H type-1" evidence="2">
    <location>
        <begin position="924"/>
        <end position="1044"/>
    </location>
</feature>
<dbReference type="InterPro" id="IPR036397">
    <property type="entry name" value="RNaseH_sf"/>
</dbReference>